<evidence type="ECO:0000313" key="10">
    <source>
        <dbReference type="EMBL" id="PMD28267.1"/>
    </source>
</evidence>
<feature type="compositionally biased region" description="Polar residues" evidence="8">
    <location>
        <begin position="329"/>
        <end position="345"/>
    </location>
</feature>
<feature type="compositionally biased region" description="Polar residues" evidence="8">
    <location>
        <begin position="128"/>
        <end position="164"/>
    </location>
</feature>
<sequence length="1620" mass="172632">MTSVSQQPQIPSQASNTTSASQSTPSYASTAKKAVSSPPIATGSSTPSPAVAVGGAAPVQQQHGKSSSISPVNGKPSISPAVPAVSAPAIAHSSSAINGNEHGRKSSVTISANGPSSMNGGPVGGTKGNIQFGSITDSPAASHSTPQPSLSATSAPVQIPNPRTNDPPHSPTPIPIPAPSASGGRPPSGLGGQSRDVAFGSFGGDGDRHMRQASGTQGPPAPGNQQAGGHLRRESTQSAQNDLNNQSGASQGRGGFPPQGGRGRGNFQPQQYSQQMGYPPANPQFRNPSNQGRGGGMAPPFQGQGRQMPQFPNNSPHQVARSPALTPSMPGTPNMNPAMPMQNQPYGGYYPQHMQAPQVHHPSSYSNSSDPSSKPGNKNNRGKKQWSKNNEQSSNRNRSREHSRELFGHSYVANEQMHSERENYGHNEKREYSVPGERSVAGHFMPNQHKIPSLEAALEHRTSVAADHTALPLLPPPPSIITAQEVSQMDLSPCSGDFNRFLTSKQATFYPQPFDPRAMGMQNAPYMYPQMQQMGYNLPPQSPQPGYQQPNAYIPGQYGAPQGQSMSRNSSQMSEQRPASSMGQPQTPSMTPSVSHPHTPQPKANPTPSPAFTRPTRKSAAIVIKRPDGEAIDVESFKAPASPAPSARARTPPVIASTPTPPPKSSTPQHARADSAAVSGKTQEQIRLEIQEKVKKAAEAEKAVADQAKADEEAKAAEAKSKEEQKAKEEAQLAEEAKAKEEAEAKAAAAAKAKQEEEEELERQIREMEEAEAEREKKEAEIVAKRAAEKAKADKAKAEKAKAEAAENDRKLREAEREMERLEDEREKKRAEAEAKAAGKSEESTEFKKDTPESKEEEKNSPNTPNTLASKLSNLTLGTTDSGASTPASDDSMGPPPSKVNQSEKRGKPAALNLAPLNTKPIEPPQPSAALQSLKSARFLTVLNSSIYPPNISSPNPALNSAVMTKGKSFKYDKEFLLQFQKVFTEKPSMEFASQIKALIGDGDGGSARSGSSRTPGGMGPGSSRSNSARPIGASAMGAFVSLGKTLPAGTTSDQRYAMSMGAVPRPPMAQLGSFNRPGGAGFPGGSTMARSSSNSNMNSMPSPRQQSRRSGGSKRDNFQSNPKAEAQAAKTMPLTAGMELKPIQVSATGWKPRSVGQSQSATGAAGPTPGASGASGHMEPDQVQRKVKAALNKMTPEKFDKIADQILAIAAQSKDEADGRTLRQVIQLTFEKATDEAHWASMYARFCKRMLETMSPEIKDESITDKNGNIVSGGNLFRKYLLNRCQEEFERGWKMDLPDKPEGEPGEGNTPEAVMLSDEYYIAAAAKRRGLGLVQFIGELYKLSMLTERIMHECVKKLVDYTGIPDEAEIESLTKLLKTIGANLDSTEKGKPMMDVYFTRIQSMIDTPELPSRLRFMLMDIVDLRKKRWQSKEDNKGPKTLEEVRAEAEAAAAQKAAENARGPRGGGGSGRMPMGRGDSRNYSNQYGGNQPPPDYQKNTVGMDDLRRLTNKGASRAASQQMSFGPTSMFSSRSNSGRKMGPGGSLSRTGEDSGASSRTGTPPQQKEKESATSANAFSLLAGLGSGDSEHPASPPSTSVSPALSKATPAEKSDDKKENES</sequence>
<feature type="compositionally biased region" description="Low complexity" evidence="8">
    <location>
        <begin position="1450"/>
        <end position="1463"/>
    </location>
</feature>
<feature type="compositionally biased region" description="Low complexity" evidence="8">
    <location>
        <begin position="76"/>
        <end position="97"/>
    </location>
</feature>
<dbReference type="FunFam" id="1.20.970.30:FF:000001">
    <property type="entry name" value="Eukaryotic translation initiation factor subunit eIF-4F, putative"/>
    <property type="match status" value="1"/>
</dbReference>
<dbReference type="OrthoDB" id="514777at2759"/>
<feature type="compositionally biased region" description="Basic and acidic residues" evidence="8">
    <location>
        <begin position="762"/>
        <end position="860"/>
    </location>
</feature>
<feature type="compositionally biased region" description="Low complexity" evidence="8">
    <location>
        <begin position="215"/>
        <end position="229"/>
    </location>
</feature>
<dbReference type="GO" id="GO:0003729">
    <property type="term" value="F:mRNA binding"/>
    <property type="evidence" value="ECO:0007669"/>
    <property type="project" value="TreeGrafter"/>
</dbReference>
<feature type="compositionally biased region" description="Polar residues" evidence="8">
    <location>
        <begin position="861"/>
        <end position="889"/>
    </location>
</feature>
<feature type="region of interest" description="Disordered" evidence="8">
    <location>
        <begin position="1002"/>
        <end position="1031"/>
    </location>
</feature>
<dbReference type="STRING" id="1745343.A0A2J6QPR7"/>
<dbReference type="InterPro" id="IPR016024">
    <property type="entry name" value="ARM-type_fold"/>
</dbReference>
<feature type="compositionally biased region" description="Polar residues" evidence="8">
    <location>
        <begin position="236"/>
        <end position="250"/>
    </location>
</feature>
<feature type="region of interest" description="Disordered" evidence="8">
    <location>
        <begin position="410"/>
        <end position="429"/>
    </location>
</feature>
<feature type="compositionally biased region" description="Polar residues" evidence="8">
    <location>
        <begin position="1554"/>
        <end position="1564"/>
    </location>
</feature>
<dbReference type="Gene3D" id="1.20.970.30">
    <property type="entry name" value="eIF4G, eIF4E-binding domain"/>
    <property type="match status" value="1"/>
</dbReference>
<feature type="region of interest" description="Disordered" evidence="8">
    <location>
        <begin position="534"/>
        <end position="929"/>
    </location>
</feature>
<name>A0A2J6QPR7_9HELO</name>
<feature type="compositionally biased region" description="Low complexity" evidence="8">
    <location>
        <begin position="11"/>
        <end position="26"/>
    </location>
</feature>
<keyword evidence="6" id="KW-0694">RNA-binding</keyword>
<dbReference type="GO" id="GO:0010494">
    <property type="term" value="C:cytoplasmic stress granule"/>
    <property type="evidence" value="ECO:0007669"/>
    <property type="project" value="UniProtKB-ARBA"/>
</dbReference>
<feature type="compositionally biased region" description="Low complexity" evidence="8">
    <location>
        <begin position="1092"/>
        <end position="1111"/>
    </location>
</feature>
<feature type="region of interest" description="Disordered" evidence="8">
    <location>
        <begin position="1064"/>
        <end position="1129"/>
    </location>
</feature>
<keyword evidence="7" id="KW-0648">Protein biosynthesis</keyword>
<dbReference type="EMBL" id="KZ613464">
    <property type="protein sequence ID" value="PMD28267.1"/>
    <property type="molecule type" value="Genomic_DNA"/>
</dbReference>
<feature type="compositionally biased region" description="Polar residues" evidence="8">
    <location>
        <begin position="304"/>
        <end position="317"/>
    </location>
</feature>
<keyword evidence="11" id="KW-1185">Reference proteome</keyword>
<evidence type="ECO:0000256" key="6">
    <source>
        <dbReference type="ARBA" id="ARBA00022884"/>
    </source>
</evidence>
<keyword evidence="5" id="KW-0597">Phosphoprotein</keyword>
<dbReference type="Pfam" id="PF12152">
    <property type="entry name" value="eIF_4G1"/>
    <property type="match status" value="1"/>
</dbReference>
<dbReference type="InterPro" id="IPR036211">
    <property type="entry name" value="eIF4G_eIF4E-bd_sf"/>
</dbReference>
<dbReference type="SUPFAM" id="SSF48371">
    <property type="entry name" value="ARM repeat"/>
    <property type="match status" value="1"/>
</dbReference>
<evidence type="ECO:0000256" key="5">
    <source>
        <dbReference type="ARBA" id="ARBA00022553"/>
    </source>
</evidence>
<dbReference type="SMART" id="SM00543">
    <property type="entry name" value="MIF4G"/>
    <property type="match status" value="1"/>
</dbReference>
<feature type="compositionally biased region" description="Low complexity" evidence="8">
    <location>
        <begin position="362"/>
        <end position="379"/>
    </location>
</feature>
<feature type="compositionally biased region" description="Polar residues" evidence="8">
    <location>
        <begin position="106"/>
        <end position="119"/>
    </location>
</feature>
<keyword evidence="3" id="KW-0963">Cytoplasm</keyword>
<comment type="subcellular location">
    <subcellularLocation>
        <location evidence="1">Cytoplasm</location>
    </subcellularLocation>
</comment>
<feature type="compositionally biased region" description="Polar residues" evidence="8">
    <location>
        <begin position="1517"/>
        <end position="1537"/>
    </location>
</feature>
<gene>
    <name evidence="10" type="ORF">NA56DRAFT_696030</name>
</gene>
<evidence type="ECO:0000256" key="4">
    <source>
        <dbReference type="ARBA" id="ARBA00022540"/>
    </source>
</evidence>
<dbReference type="GO" id="GO:0003743">
    <property type="term" value="F:translation initiation factor activity"/>
    <property type="evidence" value="ECO:0007669"/>
    <property type="project" value="UniProtKB-KW"/>
</dbReference>
<keyword evidence="4" id="KW-0396">Initiation factor</keyword>
<dbReference type="SUPFAM" id="SSF101489">
    <property type="entry name" value="Eukaryotic initiation factor 4f subunit eIF4g, eIF4e-binding domain"/>
    <property type="match status" value="1"/>
</dbReference>
<feature type="compositionally biased region" description="Basic and acidic residues" evidence="8">
    <location>
        <begin position="1431"/>
        <end position="1449"/>
    </location>
</feature>
<dbReference type="InterPro" id="IPR022745">
    <property type="entry name" value="eIF4G1_eIF4E-bd"/>
</dbReference>
<accession>A0A2J6QPR7</accession>
<feature type="domain" description="MIF4G" evidence="9">
    <location>
        <begin position="1185"/>
        <end position="1429"/>
    </location>
</feature>
<evidence type="ECO:0000256" key="3">
    <source>
        <dbReference type="ARBA" id="ARBA00022490"/>
    </source>
</evidence>
<feature type="compositionally biased region" description="Pro residues" evidence="8">
    <location>
        <begin position="599"/>
        <end position="609"/>
    </location>
</feature>
<dbReference type="FunFam" id="1.25.40.180:FF:000020">
    <property type="entry name" value="Eukaryotic translation initiation factor subunit"/>
    <property type="match status" value="1"/>
</dbReference>
<feature type="region of interest" description="Disordered" evidence="8">
    <location>
        <begin position="1"/>
        <end position="404"/>
    </location>
</feature>
<dbReference type="InterPro" id="IPR003890">
    <property type="entry name" value="MIF4G-like_typ-3"/>
</dbReference>
<evidence type="ECO:0000259" key="9">
    <source>
        <dbReference type="SMART" id="SM00543"/>
    </source>
</evidence>
<feature type="region of interest" description="Disordered" evidence="8">
    <location>
        <begin position="1430"/>
        <end position="1620"/>
    </location>
</feature>
<feature type="compositionally biased region" description="Low complexity" evidence="8">
    <location>
        <begin position="1595"/>
        <end position="1604"/>
    </location>
</feature>
<evidence type="ECO:0000256" key="7">
    <source>
        <dbReference type="ARBA" id="ARBA00022917"/>
    </source>
</evidence>
<evidence type="ECO:0000256" key="1">
    <source>
        <dbReference type="ARBA" id="ARBA00004496"/>
    </source>
</evidence>
<feature type="compositionally biased region" description="Low complexity" evidence="8">
    <location>
        <begin position="639"/>
        <end position="658"/>
    </location>
</feature>
<feature type="compositionally biased region" description="Basic and acidic residues" evidence="8">
    <location>
        <begin position="1608"/>
        <end position="1620"/>
    </location>
</feature>
<feature type="compositionally biased region" description="Low complexity" evidence="8">
    <location>
        <begin position="47"/>
        <end position="64"/>
    </location>
</feature>
<protein>
    <recommendedName>
        <fullName evidence="9">MIF4G domain-containing protein</fullName>
    </recommendedName>
</protein>
<dbReference type="PANTHER" id="PTHR23253">
    <property type="entry name" value="EUKARYOTIC TRANSLATION INITIATION FACTOR 4 GAMMA"/>
    <property type="match status" value="1"/>
</dbReference>
<evidence type="ECO:0000256" key="8">
    <source>
        <dbReference type="SAM" id="MobiDB-lite"/>
    </source>
</evidence>
<feature type="compositionally biased region" description="Gly residues" evidence="8">
    <location>
        <begin position="251"/>
        <end position="264"/>
    </location>
</feature>
<feature type="compositionally biased region" description="Basic and acidic residues" evidence="8">
    <location>
        <begin position="684"/>
        <end position="745"/>
    </location>
</feature>
<dbReference type="Pfam" id="PF02854">
    <property type="entry name" value="MIF4G"/>
    <property type="match status" value="1"/>
</dbReference>
<feature type="compositionally biased region" description="Polar residues" evidence="8">
    <location>
        <begin position="1"/>
        <end position="10"/>
    </location>
</feature>
<feature type="compositionally biased region" description="Basic and acidic residues" evidence="8">
    <location>
        <begin position="417"/>
        <end position="429"/>
    </location>
</feature>
<organism evidence="10 11">
    <name type="scientific">Hyaloscypha hepaticicola</name>
    <dbReference type="NCBI Taxonomy" id="2082293"/>
    <lineage>
        <taxon>Eukaryota</taxon>
        <taxon>Fungi</taxon>
        <taxon>Dikarya</taxon>
        <taxon>Ascomycota</taxon>
        <taxon>Pezizomycotina</taxon>
        <taxon>Leotiomycetes</taxon>
        <taxon>Helotiales</taxon>
        <taxon>Hyaloscyphaceae</taxon>
        <taxon>Hyaloscypha</taxon>
    </lineage>
</organism>
<dbReference type="GO" id="GO:0016281">
    <property type="term" value="C:eukaryotic translation initiation factor 4F complex"/>
    <property type="evidence" value="ECO:0007669"/>
    <property type="project" value="TreeGrafter"/>
</dbReference>
<reference evidence="10 11" key="1">
    <citation type="submission" date="2016-05" db="EMBL/GenBank/DDBJ databases">
        <title>A degradative enzymes factory behind the ericoid mycorrhizal symbiosis.</title>
        <authorList>
            <consortium name="DOE Joint Genome Institute"/>
            <person name="Martino E."/>
            <person name="Morin E."/>
            <person name="Grelet G."/>
            <person name="Kuo A."/>
            <person name="Kohler A."/>
            <person name="Daghino S."/>
            <person name="Barry K."/>
            <person name="Choi C."/>
            <person name="Cichocki N."/>
            <person name="Clum A."/>
            <person name="Copeland A."/>
            <person name="Hainaut M."/>
            <person name="Haridas S."/>
            <person name="Labutti K."/>
            <person name="Lindquist E."/>
            <person name="Lipzen A."/>
            <person name="Khouja H.-R."/>
            <person name="Murat C."/>
            <person name="Ohm R."/>
            <person name="Olson A."/>
            <person name="Spatafora J."/>
            <person name="Veneault-Fourrey C."/>
            <person name="Henrissat B."/>
            <person name="Grigoriev I."/>
            <person name="Martin F."/>
            <person name="Perotto S."/>
        </authorList>
    </citation>
    <scope>NUCLEOTIDE SEQUENCE [LARGE SCALE GENOMIC DNA]</scope>
    <source>
        <strain evidence="10 11">UAMH 7357</strain>
    </source>
</reference>
<dbReference type="PANTHER" id="PTHR23253:SF9">
    <property type="entry name" value="EUKARYOTIC TRANSLATION INITIATION FACTOR 4 GAMMA 2"/>
    <property type="match status" value="1"/>
</dbReference>
<feature type="compositionally biased region" description="Pro residues" evidence="8">
    <location>
        <begin position="168"/>
        <end position="178"/>
    </location>
</feature>
<dbReference type="Proteomes" id="UP000235672">
    <property type="component" value="Unassembled WGS sequence"/>
</dbReference>
<evidence type="ECO:0000313" key="11">
    <source>
        <dbReference type="Proteomes" id="UP000235672"/>
    </source>
</evidence>
<dbReference type="Gene3D" id="1.25.40.180">
    <property type="match status" value="1"/>
</dbReference>
<proteinExistence type="inferred from homology"/>
<feature type="compositionally biased region" description="Low complexity" evidence="8">
    <location>
        <begin position="179"/>
        <end position="188"/>
    </location>
</feature>
<feature type="region of interest" description="Disordered" evidence="8">
    <location>
        <begin position="1149"/>
        <end position="1183"/>
    </location>
</feature>
<feature type="compositionally biased region" description="Polar residues" evidence="8">
    <location>
        <begin position="562"/>
        <end position="598"/>
    </location>
</feature>
<evidence type="ECO:0000256" key="2">
    <source>
        <dbReference type="ARBA" id="ARBA00005775"/>
    </source>
</evidence>
<feature type="compositionally biased region" description="Low complexity" evidence="8">
    <location>
        <begin position="1161"/>
        <end position="1177"/>
    </location>
</feature>
<comment type="similarity">
    <text evidence="2">Belongs to the eukaryotic initiation factor 4G family.</text>
</comment>